<reference evidence="3" key="2">
    <citation type="submission" date="2017-05" db="UniProtKB">
        <authorList>
            <consortium name="EnsemblMetazoa"/>
        </authorList>
    </citation>
    <scope>IDENTIFICATION</scope>
</reference>
<dbReference type="OrthoDB" id="10067079at2759"/>
<dbReference type="InParanoid" id="A0A1X7V306"/>
<dbReference type="GO" id="GO:0005730">
    <property type="term" value="C:nucleolus"/>
    <property type="evidence" value="ECO:0007669"/>
    <property type="project" value="TreeGrafter"/>
</dbReference>
<gene>
    <name evidence="3" type="primary">100636699</name>
</gene>
<reference evidence="4" key="1">
    <citation type="journal article" date="2010" name="Nature">
        <title>The Amphimedon queenslandica genome and the evolution of animal complexity.</title>
        <authorList>
            <person name="Srivastava M."/>
            <person name="Simakov O."/>
            <person name="Chapman J."/>
            <person name="Fahey B."/>
            <person name="Gauthier M.E."/>
            <person name="Mitros T."/>
            <person name="Richards G.S."/>
            <person name="Conaco C."/>
            <person name="Dacre M."/>
            <person name="Hellsten U."/>
            <person name="Larroux C."/>
            <person name="Putnam N.H."/>
            <person name="Stanke M."/>
            <person name="Adamska M."/>
            <person name="Darling A."/>
            <person name="Degnan S.M."/>
            <person name="Oakley T.H."/>
            <person name="Plachetzki D.C."/>
            <person name="Zhai Y."/>
            <person name="Adamski M."/>
            <person name="Calcino A."/>
            <person name="Cummins S.F."/>
            <person name="Goodstein D.M."/>
            <person name="Harris C."/>
            <person name="Jackson D.J."/>
            <person name="Leys S.P."/>
            <person name="Shu S."/>
            <person name="Woodcroft B.J."/>
            <person name="Vervoort M."/>
            <person name="Kosik K.S."/>
            <person name="Manning G."/>
            <person name="Degnan B.M."/>
            <person name="Rokhsar D.S."/>
        </authorList>
    </citation>
    <scope>NUCLEOTIDE SEQUENCE [LARGE SCALE GENOMIC DNA]</scope>
</reference>
<feature type="compositionally biased region" description="Acidic residues" evidence="2">
    <location>
        <begin position="173"/>
        <end position="186"/>
    </location>
</feature>
<dbReference type="EnsemblMetazoa" id="Aqu2.1.34346_001">
    <property type="protein sequence ID" value="Aqu2.1.34346_001"/>
    <property type="gene ID" value="Aqu2.1.34346"/>
</dbReference>
<organism evidence="3">
    <name type="scientific">Amphimedon queenslandica</name>
    <name type="common">Sponge</name>
    <dbReference type="NCBI Taxonomy" id="400682"/>
    <lineage>
        <taxon>Eukaryota</taxon>
        <taxon>Metazoa</taxon>
        <taxon>Porifera</taxon>
        <taxon>Demospongiae</taxon>
        <taxon>Heteroscleromorpha</taxon>
        <taxon>Haplosclerida</taxon>
        <taxon>Niphatidae</taxon>
        <taxon>Amphimedon</taxon>
    </lineage>
</organism>
<dbReference type="KEGG" id="aqu:100636699"/>
<keyword evidence="1" id="KW-0175">Coiled coil</keyword>
<name>A0A1X7V306_AMPQE</name>
<accession>A0A1X7V306</accession>
<protein>
    <recommendedName>
        <fullName evidence="5">PRKR-interacting protein 1 homolog</fullName>
    </recommendedName>
</protein>
<feature type="region of interest" description="Disordered" evidence="2">
    <location>
        <begin position="150"/>
        <end position="195"/>
    </location>
</feature>
<dbReference type="Proteomes" id="UP000007879">
    <property type="component" value="Unassembled WGS sequence"/>
</dbReference>
<dbReference type="Pfam" id="PF06658">
    <property type="entry name" value="DUF1168"/>
    <property type="match status" value="1"/>
</dbReference>
<keyword evidence="4" id="KW-1185">Reference proteome</keyword>
<dbReference type="GO" id="GO:0019901">
    <property type="term" value="F:protein kinase binding"/>
    <property type="evidence" value="ECO:0007669"/>
    <property type="project" value="TreeGrafter"/>
</dbReference>
<feature type="compositionally biased region" description="Basic and acidic residues" evidence="2">
    <location>
        <begin position="8"/>
        <end position="29"/>
    </location>
</feature>
<evidence type="ECO:0000256" key="1">
    <source>
        <dbReference type="SAM" id="Coils"/>
    </source>
</evidence>
<dbReference type="OMA" id="MRINKLM"/>
<dbReference type="PANTHER" id="PTHR13507:SF0">
    <property type="entry name" value="PRKR-INTERACTING PROTEIN 1"/>
    <property type="match status" value="1"/>
</dbReference>
<evidence type="ECO:0000313" key="3">
    <source>
        <dbReference type="EnsemblMetazoa" id="Aqu2.1.34346_001"/>
    </source>
</evidence>
<feature type="compositionally biased region" description="Basic and acidic residues" evidence="2">
    <location>
        <begin position="41"/>
        <end position="66"/>
    </location>
</feature>
<dbReference type="AlphaFoldDB" id="A0A1X7V306"/>
<feature type="region of interest" description="Disordered" evidence="2">
    <location>
        <begin position="1"/>
        <end position="66"/>
    </location>
</feature>
<dbReference type="EnsemblMetazoa" id="XM_003385820.3">
    <property type="protein sequence ID" value="XP_003385868.1"/>
    <property type="gene ID" value="LOC100636699"/>
</dbReference>
<dbReference type="eggNOG" id="KOG4055">
    <property type="taxonomic scope" value="Eukaryota"/>
</dbReference>
<proteinExistence type="predicted"/>
<dbReference type="InterPro" id="IPR009548">
    <property type="entry name" value="Prkrip1"/>
</dbReference>
<evidence type="ECO:0000256" key="2">
    <source>
        <dbReference type="SAM" id="MobiDB-lite"/>
    </source>
</evidence>
<evidence type="ECO:0000313" key="4">
    <source>
        <dbReference type="Proteomes" id="UP000007879"/>
    </source>
</evidence>
<sequence>MSNSASEGKTDEKERNKGGRGRREEDKRPYHLSAKGQQKYQLEKLMADPEKPVEVPDMKPDWKPPEPPEFKRFYMGSSAGAGSEVFHVYRHLRRYESIRQDWIRETAEKEDKDAEFQMRLAEKRAAAEQKTAKKRAKRLKKKQLKEKKILLDKKTEKLPVGGDIEEQAKRDESENDDDDDDDDDAYENPFVIGGK</sequence>
<dbReference type="GO" id="GO:0003725">
    <property type="term" value="F:double-stranded RNA binding"/>
    <property type="evidence" value="ECO:0007669"/>
    <property type="project" value="InterPro"/>
</dbReference>
<dbReference type="STRING" id="400682.A0A1X7V306"/>
<dbReference type="PANTHER" id="PTHR13507">
    <property type="entry name" value="PRKR-INTERACTING PROTEIN 1"/>
    <property type="match status" value="1"/>
</dbReference>
<dbReference type="GO" id="GO:0004860">
    <property type="term" value="F:protein kinase inhibitor activity"/>
    <property type="evidence" value="ECO:0007669"/>
    <property type="project" value="TreeGrafter"/>
</dbReference>
<dbReference type="FunCoup" id="A0A1X7V306">
    <property type="interactions" value="381"/>
</dbReference>
<feature type="coiled-coil region" evidence="1">
    <location>
        <begin position="104"/>
        <end position="147"/>
    </location>
</feature>
<evidence type="ECO:0008006" key="5">
    <source>
        <dbReference type="Google" id="ProtNLM"/>
    </source>
</evidence>